<evidence type="ECO:0000256" key="2">
    <source>
        <dbReference type="RuleBase" id="RU000363"/>
    </source>
</evidence>
<evidence type="ECO:0000259" key="3">
    <source>
        <dbReference type="SMART" id="SM00822"/>
    </source>
</evidence>
<accession>A0A348HBL8</accession>
<dbReference type="PROSITE" id="PS00061">
    <property type="entry name" value="ADH_SHORT"/>
    <property type="match status" value="1"/>
</dbReference>
<dbReference type="SMART" id="SM00822">
    <property type="entry name" value="PKS_KR"/>
    <property type="match status" value="1"/>
</dbReference>
<dbReference type="InterPro" id="IPR020904">
    <property type="entry name" value="Sc_DH/Rdtase_CS"/>
</dbReference>
<evidence type="ECO:0000256" key="1">
    <source>
        <dbReference type="ARBA" id="ARBA00006484"/>
    </source>
</evidence>
<dbReference type="PRINTS" id="PR00080">
    <property type="entry name" value="SDRFAMILY"/>
</dbReference>
<dbReference type="Gene3D" id="3.40.50.720">
    <property type="entry name" value="NAD(P)-binding Rossmann-like Domain"/>
    <property type="match status" value="1"/>
</dbReference>
<dbReference type="STRING" id="1123510.GCA_000620025_02621"/>
<dbReference type="GO" id="GO:0016616">
    <property type="term" value="F:oxidoreductase activity, acting on the CH-OH group of donors, NAD or NADP as acceptor"/>
    <property type="evidence" value="ECO:0007669"/>
    <property type="project" value="UniProtKB-ARBA"/>
</dbReference>
<dbReference type="AlphaFoldDB" id="A0A348HBL8"/>
<evidence type="ECO:0000313" key="5">
    <source>
        <dbReference type="Proteomes" id="UP000267342"/>
    </source>
</evidence>
<name>A0A348HBL8_9GAMM</name>
<organism evidence="4 5">
    <name type="scientific">Zymobacter palmae</name>
    <dbReference type="NCBI Taxonomy" id="33074"/>
    <lineage>
        <taxon>Bacteria</taxon>
        <taxon>Pseudomonadati</taxon>
        <taxon>Pseudomonadota</taxon>
        <taxon>Gammaproteobacteria</taxon>
        <taxon>Oceanospirillales</taxon>
        <taxon>Halomonadaceae</taxon>
        <taxon>Zymobacter group</taxon>
        <taxon>Zymobacter</taxon>
    </lineage>
</organism>
<dbReference type="OrthoDB" id="6861885at2"/>
<dbReference type="SUPFAM" id="SSF51735">
    <property type="entry name" value="NAD(P)-binding Rossmann-fold domains"/>
    <property type="match status" value="1"/>
</dbReference>
<sequence>MKTRFKDKVALITGAGGDIGLATALRLAEEGASIALLDIVEDKLAASKAKVEAKGVRAESYICDVTDANAVKDAVARVIADFGAIDLLFNNAGYQGAFAPVHKYDVEDFARVMDINVTGAFSVLKEVSAHMVERKSGSIVNMASMAGVGGPPNMAAYGASKFAMVGLTETASKDLAPYNIRVNAVSPGLMGPGFMWDRQVKLQSETNTQYFSTDPKQTEKQMIGGVPLRRCGSIDEIPGAVSFLLSDDATYITGVNIRISGGE</sequence>
<dbReference type="InterPro" id="IPR036291">
    <property type="entry name" value="NAD(P)-bd_dom_sf"/>
</dbReference>
<dbReference type="FunFam" id="3.40.50.720:FF:000084">
    <property type="entry name" value="Short-chain dehydrogenase reductase"/>
    <property type="match status" value="1"/>
</dbReference>
<feature type="domain" description="Ketoreductase" evidence="3">
    <location>
        <begin position="8"/>
        <end position="188"/>
    </location>
</feature>
<dbReference type="PRINTS" id="PR00081">
    <property type="entry name" value="GDHRDH"/>
</dbReference>
<dbReference type="Pfam" id="PF00106">
    <property type="entry name" value="adh_short"/>
    <property type="match status" value="1"/>
</dbReference>
<dbReference type="PANTHER" id="PTHR42760">
    <property type="entry name" value="SHORT-CHAIN DEHYDROGENASES/REDUCTASES FAMILY MEMBER"/>
    <property type="match status" value="1"/>
</dbReference>
<dbReference type="KEGG" id="zpl:ZBT109_0222"/>
<proteinExistence type="inferred from homology"/>
<dbReference type="CDD" id="cd05233">
    <property type="entry name" value="SDR_c"/>
    <property type="match status" value="1"/>
</dbReference>
<keyword evidence="5" id="KW-1185">Reference proteome</keyword>
<dbReference type="RefSeq" id="WP_027705600.1">
    <property type="nucleotide sequence ID" value="NZ_AP018933.1"/>
</dbReference>
<dbReference type="Proteomes" id="UP000267342">
    <property type="component" value="Chromosome"/>
</dbReference>
<dbReference type="InterPro" id="IPR057326">
    <property type="entry name" value="KR_dom"/>
</dbReference>
<gene>
    <name evidence="4" type="ORF">ZBT109_0222</name>
</gene>
<comment type="similarity">
    <text evidence="1 2">Belongs to the short-chain dehydrogenases/reductases (SDR) family.</text>
</comment>
<evidence type="ECO:0000313" key="4">
    <source>
        <dbReference type="EMBL" id="BBG29020.1"/>
    </source>
</evidence>
<protein>
    <submittedName>
        <fullName evidence="4">Dehydrogenases with different specificities</fullName>
    </submittedName>
</protein>
<dbReference type="InterPro" id="IPR002347">
    <property type="entry name" value="SDR_fam"/>
</dbReference>
<reference evidence="4 5" key="1">
    <citation type="submission" date="2018-09" db="EMBL/GenBank/DDBJ databases">
        <title>Zymobacter palmae IAM14233 (=T109) whole genome analysis.</title>
        <authorList>
            <person name="Yanase H."/>
        </authorList>
    </citation>
    <scope>NUCLEOTIDE SEQUENCE [LARGE SCALE GENOMIC DNA]</scope>
    <source>
        <strain evidence="4 5">IAM14233</strain>
    </source>
</reference>
<dbReference type="EMBL" id="AP018933">
    <property type="protein sequence ID" value="BBG29020.1"/>
    <property type="molecule type" value="Genomic_DNA"/>
</dbReference>